<proteinExistence type="predicted"/>
<evidence type="ECO:0000256" key="1">
    <source>
        <dbReference type="SAM" id="MobiDB-lite"/>
    </source>
</evidence>
<evidence type="ECO:0000313" key="3">
    <source>
        <dbReference type="WBParaSite" id="PTRK_0000146500.1"/>
    </source>
</evidence>
<organism evidence="2 3">
    <name type="scientific">Parastrongyloides trichosuri</name>
    <name type="common">Possum-specific nematode worm</name>
    <dbReference type="NCBI Taxonomy" id="131310"/>
    <lineage>
        <taxon>Eukaryota</taxon>
        <taxon>Metazoa</taxon>
        <taxon>Ecdysozoa</taxon>
        <taxon>Nematoda</taxon>
        <taxon>Chromadorea</taxon>
        <taxon>Rhabditida</taxon>
        <taxon>Tylenchina</taxon>
        <taxon>Panagrolaimomorpha</taxon>
        <taxon>Strongyloidoidea</taxon>
        <taxon>Strongyloididae</taxon>
        <taxon>Parastrongyloides</taxon>
    </lineage>
</organism>
<feature type="region of interest" description="Disordered" evidence="1">
    <location>
        <begin position="1"/>
        <end position="21"/>
    </location>
</feature>
<protein>
    <submittedName>
        <fullName evidence="3">PRESAN domain-containing protein</fullName>
    </submittedName>
</protein>
<feature type="region of interest" description="Disordered" evidence="1">
    <location>
        <begin position="342"/>
        <end position="378"/>
    </location>
</feature>
<feature type="compositionally biased region" description="Basic residues" evidence="1">
    <location>
        <begin position="366"/>
        <end position="378"/>
    </location>
</feature>
<dbReference type="AlphaFoldDB" id="A0A0N4Z3G6"/>
<accession>A0A0N4Z3G6</accession>
<sequence length="378" mass="44727">MLKSKRSNNKDKKSNFNCNKTEVNQKFNRDNDLNKKCTSNRRMIKNCGMFKDRFRSFIEPCNNEKYINSIKPNFEMLKDNYSPKVYHKSTIVECIQKVNIINSPTQTYSKEKEVRCEDNKTPINESLYVNRKRRLFSPMSDISSDESDDEKVNSIKEESYFVKEEVQDEIKDNVSVQDAIEISIHTECNLKDPVENMKNDYNIHLSPEEMSKTLIEMKYFRTYGNLETLCNNLGKLKVSDDESIDLNSPELIMHTRLLLADKFFKADKNLNVRHIKPAHVRRFFFRARYFACKTFYENYCTTEWVIHEIDRRLKSLCIDIPHAFGSVEKAIEHLNSLTPQEVEREIDMNRKPNSKKVKRQLNSFSKKTKKGKRKPIYN</sequence>
<keyword evidence="2" id="KW-1185">Reference proteome</keyword>
<dbReference type="Proteomes" id="UP000038045">
    <property type="component" value="Unplaced"/>
</dbReference>
<name>A0A0N4Z3G6_PARTI</name>
<dbReference type="WBParaSite" id="PTRK_0000146500.1">
    <property type="protein sequence ID" value="PTRK_0000146500.1"/>
    <property type="gene ID" value="PTRK_0000146500"/>
</dbReference>
<evidence type="ECO:0000313" key="2">
    <source>
        <dbReference type="Proteomes" id="UP000038045"/>
    </source>
</evidence>
<reference evidence="3" key="1">
    <citation type="submission" date="2017-02" db="UniProtKB">
        <authorList>
            <consortium name="WormBaseParasite"/>
        </authorList>
    </citation>
    <scope>IDENTIFICATION</scope>
</reference>